<dbReference type="InterPro" id="IPR057860">
    <property type="entry name" value="HEAT_RRP12_N"/>
</dbReference>
<feature type="region of interest" description="Disordered" evidence="4">
    <location>
        <begin position="1035"/>
        <end position="1065"/>
    </location>
</feature>
<reference evidence="8" key="1">
    <citation type="submission" date="2025-08" db="UniProtKB">
        <authorList>
            <consortium name="RefSeq"/>
        </authorList>
    </citation>
    <scope>IDENTIFICATION</scope>
    <source>
        <tissue evidence="8">Gonads</tissue>
    </source>
</reference>
<proteinExistence type="inferred from homology"/>
<organism evidence="7 8">
    <name type="scientific">Lingula anatina</name>
    <name type="common">Brachiopod</name>
    <name type="synonym">Lingula unguis</name>
    <dbReference type="NCBI Taxonomy" id="7574"/>
    <lineage>
        <taxon>Eukaryota</taxon>
        <taxon>Metazoa</taxon>
        <taxon>Spiralia</taxon>
        <taxon>Lophotrochozoa</taxon>
        <taxon>Brachiopoda</taxon>
        <taxon>Linguliformea</taxon>
        <taxon>Lingulata</taxon>
        <taxon>Lingulida</taxon>
        <taxon>Linguloidea</taxon>
        <taxon>Lingulidae</taxon>
        <taxon>Lingula</taxon>
    </lineage>
</organism>
<dbReference type="FunCoup" id="A0A1S3H1C1">
    <property type="interactions" value="1769"/>
</dbReference>
<dbReference type="InterPro" id="IPR011989">
    <property type="entry name" value="ARM-like"/>
</dbReference>
<keyword evidence="7" id="KW-1185">Reference proteome</keyword>
<sequence length="1302" mass="144630">MVSGKVKSRVKLKQTKRKKWKKGHSSDSNPEGKRFREAAKNRFFNYNTGPSTLTLEALTIHNEGVDEDVDIDKAGSIGSGLSDAKTFQTWASNLTECTNSAFSSVHRYWASNSAMHKEILAVLAAVTEVIKTQGGKETETEYFAALMTSLETIDTEDSLAAVAYLLSLVIKRVPVAVLKSKFSDIAKVFMGLLADHSGSDSTSLLKSLLVCVSSLLRVQDQVVWSDSSTLQVYRGLLSFTTHHKPKVRKAAHHAVCSVLKGSSFMTQGDPPPSHPAASATAKHCIQHIEECGGTGEASDTLHILGLLKDILHVFPHNSLKSTCETVLRVMTLSNVMVTSVVMQALYGMFCNQPKSSSLPAELNAQIITALYDFQPGENDVQPMNAWLAVMEKALVNLARLNANLCISHLPRIFTAAMSCLLSEKSHIGVTAVGIMKVLLQEIVAPNSDRFEVMLKSAPSSNLTEKLVKIIEGGLSYQYHASWNLVLQVLAKLFEVLGKQCHSVMRKCLLSLADLRDSYKFPQKAELDHTVGMAVRTMGPRVVLEAIPLQITGEEDDLDFPRSWLLPLLRDSIRETELGFFASHFLPLAAKLRNKSLQHAQEKRQVESKTYDALQMQIWSLLPGFCNNPIDLPQSFKGIAKVLGSAISDRPDLRGDVMASLRKLILQNLDNDENRAELARFSKNFLPILFNLFTTAPESEKDMSRLAVLETIRCYIQISDEQLVNSFFDKCMSKLEDEDAKPFLRHSLLDLVIGMVPYVTEDRIQKMMAAMSSWIDSTDKTVQKKSYRILEEVCAGKSENSRNFVFKNIPVLQKMLLKSLSSSSPPAKAPRLRCLIHILKQLQESEEDFIIAVVPEAILCVKEVATKARAAAFGLLIEIGTALLRWSQDRSEKDVVHQYLQLLMAGLAGSPHMVSATVLALSRTLYHFRDKVGSQSLDMLVDHACLLLTSKAREVVFSALGFVKALLAVFKDVELAAYLNKLVSSLVSMKEENRHHFRFKAKEVFARLIKKFGYETVHEMVPVSHHKMLLNIKKTQERAAKNKHAKGDHEEDEDDDGFRNAAKPENIDDLLQDIDSDLEEEKKPKAKKIKSQKGNQTWLMEGGGDEFIDFLDPTVSKKVLATKPEIASTSKKLSKEAGFKMAADGRMIITEEGNEEKTSKTKEKKTDKSTEEEAMEDLDDLLDAMDGYKGKKSGKKRKFEGVDEDMDEAPAKYKAGGSGIHRPLDGSKAEKKGDYGSEYRSTKGGGDVKRVGKPDPYAYVPLEMKFLNKRKSSKMKGRFKNLVKGAKKGAAMGSRAKGKKKGK</sequence>
<dbReference type="KEGG" id="lak:106151225"/>
<feature type="compositionally biased region" description="Basic residues" evidence="4">
    <location>
        <begin position="1270"/>
        <end position="1286"/>
    </location>
</feature>
<feature type="domain" description="RRP12 HEAT" evidence="5">
    <location>
        <begin position="422"/>
        <end position="694"/>
    </location>
</feature>
<dbReference type="OrthoDB" id="2192888at2759"/>
<dbReference type="InterPro" id="IPR052087">
    <property type="entry name" value="RRP12"/>
</dbReference>
<accession>A0A1S3H1C1</accession>
<evidence type="ECO:0000313" key="7">
    <source>
        <dbReference type="Proteomes" id="UP000085678"/>
    </source>
</evidence>
<keyword evidence="3" id="KW-0539">Nucleus</keyword>
<feature type="region of interest" description="Disordered" evidence="4">
    <location>
        <begin position="1148"/>
        <end position="1253"/>
    </location>
</feature>
<evidence type="ECO:0000256" key="2">
    <source>
        <dbReference type="ARBA" id="ARBA00007690"/>
    </source>
</evidence>
<dbReference type="GeneID" id="106151225"/>
<dbReference type="GO" id="GO:0005634">
    <property type="term" value="C:nucleus"/>
    <property type="evidence" value="ECO:0007669"/>
    <property type="project" value="UniProtKB-SubCell"/>
</dbReference>
<dbReference type="PANTHER" id="PTHR48287:SF1">
    <property type="entry name" value="ARM REPEAT SUPERFAMILY PROTEIN"/>
    <property type="match status" value="1"/>
</dbReference>
<feature type="region of interest" description="Disordered" evidence="4">
    <location>
        <begin position="1270"/>
        <end position="1302"/>
    </location>
</feature>
<dbReference type="PANTHER" id="PTHR48287">
    <property type="entry name" value="ARM REPEAT SUPERFAMILY PROTEIN"/>
    <property type="match status" value="1"/>
</dbReference>
<evidence type="ECO:0000313" key="8">
    <source>
        <dbReference type="RefSeq" id="XP_013379808.1"/>
    </source>
</evidence>
<evidence type="ECO:0000256" key="1">
    <source>
        <dbReference type="ARBA" id="ARBA00004123"/>
    </source>
</evidence>
<dbReference type="SUPFAM" id="SSF48371">
    <property type="entry name" value="ARM repeat"/>
    <property type="match status" value="1"/>
</dbReference>
<dbReference type="Gene3D" id="1.25.10.10">
    <property type="entry name" value="Leucine-rich Repeat Variant"/>
    <property type="match status" value="1"/>
</dbReference>
<feature type="compositionally biased region" description="Basic and acidic residues" evidence="4">
    <location>
        <begin position="1221"/>
        <end position="1252"/>
    </location>
</feature>
<evidence type="ECO:0000259" key="6">
    <source>
        <dbReference type="Pfam" id="PF25772"/>
    </source>
</evidence>
<feature type="domain" description="RRP12 N-terminal HEAT" evidence="6">
    <location>
        <begin position="105"/>
        <end position="354"/>
    </location>
</feature>
<comment type="similarity">
    <text evidence="2">Belongs to the RRP12 family.</text>
</comment>
<dbReference type="Pfam" id="PF08161">
    <property type="entry name" value="RRP12_HEAT"/>
    <property type="match status" value="1"/>
</dbReference>
<dbReference type="InterPro" id="IPR016024">
    <property type="entry name" value="ARM-type_fold"/>
</dbReference>
<protein>
    <submittedName>
        <fullName evidence="8">RRP12-like protein isoform X1</fullName>
    </submittedName>
</protein>
<dbReference type="RefSeq" id="XP_013379808.1">
    <property type="nucleotide sequence ID" value="XM_013524354.1"/>
</dbReference>
<dbReference type="Pfam" id="PF25772">
    <property type="entry name" value="HEAT_RRP12_N"/>
    <property type="match status" value="1"/>
</dbReference>
<feature type="region of interest" description="Disordered" evidence="4">
    <location>
        <begin position="1078"/>
        <end position="1097"/>
    </location>
</feature>
<gene>
    <name evidence="8" type="primary">LOC106151225</name>
</gene>
<dbReference type="InParanoid" id="A0A1S3H1C1"/>
<evidence type="ECO:0000259" key="5">
    <source>
        <dbReference type="Pfam" id="PF08161"/>
    </source>
</evidence>
<feature type="compositionally biased region" description="Acidic residues" evidence="4">
    <location>
        <begin position="1171"/>
        <end position="1182"/>
    </location>
</feature>
<dbReference type="InterPro" id="IPR012978">
    <property type="entry name" value="HEAT_RRP12"/>
</dbReference>
<feature type="compositionally biased region" description="Basic and acidic residues" evidence="4">
    <location>
        <begin position="1035"/>
        <end position="1048"/>
    </location>
</feature>
<name>A0A1S3H1C1_LINAN</name>
<feature type="compositionally biased region" description="Basic and acidic residues" evidence="4">
    <location>
        <begin position="1154"/>
        <end position="1170"/>
    </location>
</feature>
<dbReference type="Proteomes" id="UP000085678">
    <property type="component" value="Unplaced"/>
</dbReference>
<comment type="subcellular location">
    <subcellularLocation>
        <location evidence="1">Nucleus</location>
    </subcellularLocation>
</comment>
<evidence type="ECO:0000256" key="3">
    <source>
        <dbReference type="ARBA" id="ARBA00023242"/>
    </source>
</evidence>
<feature type="compositionally biased region" description="Basic residues" evidence="4">
    <location>
        <begin position="1"/>
        <end position="23"/>
    </location>
</feature>
<feature type="region of interest" description="Disordered" evidence="4">
    <location>
        <begin position="1"/>
        <end position="34"/>
    </location>
</feature>
<dbReference type="STRING" id="7574.A0A1S3H1C1"/>
<evidence type="ECO:0000256" key="4">
    <source>
        <dbReference type="SAM" id="MobiDB-lite"/>
    </source>
</evidence>